<evidence type="ECO:0000256" key="1">
    <source>
        <dbReference type="ARBA" id="ARBA00003330"/>
    </source>
</evidence>
<evidence type="ECO:0000256" key="9">
    <source>
        <dbReference type="ARBA" id="ARBA00038489"/>
    </source>
</evidence>
<evidence type="ECO:0000259" key="12">
    <source>
        <dbReference type="PROSITE" id="PS51352"/>
    </source>
</evidence>
<dbReference type="OrthoDB" id="9809746at2"/>
<dbReference type="InterPro" id="IPR000866">
    <property type="entry name" value="AhpC/TSA"/>
</dbReference>
<evidence type="ECO:0000256" key="5">
    <source>
        <dbReference type="ARBA" id="ARBA00023002"/>
    </source>
</evidence>
<dbReference type="Pfam" id="PF00578">
    <property type="entry name" value="AhpC-TSA"/>
    <property type="match status" value="1"/>
</dbReference>
<comment type="caution">
    <text evidence="13">The sequence shown here is derived from an EMBL/GenBank/DDBJ whole genome shotgun (WGS) entry which is preliminary data.</text>
</comment>
<name>A0A4Q7YZ79_9BACT</name>
<protein>
    <recommendedName>
        <fullName evidence="2">thioredoxin-dependent peroxiredoxin</fullName>
        <ecNumber evidence="2">1.11.1.24</ecNumber>
    </recommendedName>
    <alternativeName>
        <fullName evidence="8">Thioredoxin peroxidase</fullName>
    </alternativeName>
    <alternativeName>
        <fullName evidence="10">Thioredoxin-dependent peroxiredoxin Bcp</fullName>
    </alternativeName>
</protein>
<dbReference type="EMBL" id="SHKW01000001">
    <property type="protein sequence ID" value="RZU43302.1"/>
    <property type="molecule type" value="Genomic_DNA"/>
</dbReference>
<evidence type="ECO:0000256" key="11">
    <source>
        <dbReference type="ARBA" id="ARBA00049091"/>
    </source>
</evidence>
<gene>
    <name evidence="13" type="ORF">BDD14_4959</name>
</gene>
<dbReference type="RefSeq" id="WP_130421753.1">
    <property type="nucleotide sequence ID" value="NZ_SHKW01000001.1"/>
</dbReference>
<dbReference type="GO" id="GO:0008379">
    <property type="term" value="F:thioredoxin peroxidase activity"/>
    <property type="evidence" value="ECO:0007669"/>
    <property type="project" value="TreeGrafter"/>
</dbReference>
<proteinExistence type="inferred from homology"/>
<keyword evidence="14" id="KW-1185">Reference proteome</keyword>
<evidence type="ECO:0000256" key="2">
    <source>
        <dbReference type="ARBA" id="ARBA00013017"/>
    </source>
</evidence>
<comment type="similarity">
    <text evidence="9">Belongs to the peroxiredoxin family. BCP/PrxQ subfamily.</text>
</comment>
<evidence type="ECO:0000256" key="6">
    <source>
        <dbReference type="ARBA" id="ARBA00023157"/>
    </source>
</evidence>
<keyword evidence="3" id="KW-0575">Peroxidase</keyword>
<organism evidence="13 14">
    <name type="scientific">Edaphobacter modestus</name>
    <dbReference type="NCBI Taxonomy" id="388466"/>
    <lineage>
        <taxon>Bacteria</taxon>
        <taxon>Pseudomonadati</taxon>
        <taxon>Acidobacteriota</taxon>
        <taxon>Terriglobia</taxon>
        <taxon>Terriglobales</taxon>
        <taxon>Acidobacteriaceae</taxon>
        <taxon>Edaphobacter</taxon>
    </lineage>
</organism>
<dbReference type="InterPro" id="IPR013766">
    <property type="entry name" value="Thioredoxin_domain"/>
</dbReference>
<dbReference type="GO" id="GO:0045454">
    <property type="term" value="P:cell redox homeostasis"/>
    <property type="evidence" value="ECO:0007669"/>
    <property type="project" value="TreeGrafter"/>
</dbReference>
<dbReference type="SUPFAM" id="SSF52833">
    <property type="entry name" value="Thioredoxin-like"/>
    <property type="match status" value="1"/>
</dbReference>
<dbReference type="InterPro" id="IPR036249">
    <property type="entry name" value="Thioredoxin-like_sf"/>
</dbReference>
<evidence type="ECO:0000256" key="4">
    <source>
        <dbReference type="ARBA" id="ARBA00022862"/>
    </source>
</evidence>
<dbReference type="AlphaFoldDB" id="A0A4Q7YZ79"/>
<comment type="function">
    <text evidence="1">Thiol-specific peroxidase that catalyzes the reduction of hydrogen peroxide and organic hydroperoxides to water and alcohols, respectively. Plays a role in cell protection against oxidative stress by detoxifying peroxides and as sensor of hydrogen peroxide-mediated signaling events.</text>
</comment>
<dbReference type="InterPro" id="IPR050924">
    <property type="entry name" value="Peroxiredoxin_BCP/PrxQ"/>
</dbReference>
<accession>A0A4Q7YZ79</accession>
<sequence>MASSLKISLQDQLDRITQNTRALVQPERLAFSERTVAELFATGIEERILKPGAQAPSFTLPDARTGKPVHSADLVALGPLVLKFFRGRWCPYCVTELENWRDLAAELRNRGALFVAISPQAPRQNVFMLDQHGLPFPLLSDAGCKVAEQFGLAYTVSPEQRRYYQSILVNIPFNNAGLNYQTATEESWRLPLPGTFIVDRRNTITFAEAHADFRVRPEPADVLAALAAAAM</sequence>
<dbReference type="Gene3D" id="3.40.30.10">
    <property type="entry name" value="Glutaredoxin"/>
    <property type="match status" value="1"/>
</dbReference>
<dbReference type="PANTHER" id="PTHR42801">
    <property type="entry name" value="THIOREDOXIN-DEPENDENT PEROXIDE REDUCTASE"/>
    <property type="match status" value="1"/>
</dbReference>
<reference evidence="13 14" key="1">
    <citation type="submission" date="2019-02" db="EMBL/GenBank/DDBJ databases">
        <title>Genomic Encyclopedia of Archaeal and Bacterial Type Strains, Phase II (KMG-II): from individual species to whole genera.</title>
        <authorList>
            <person name="Goeker M."/>
        </authorList>
    </citation>
    <scope>NUCLEOTIDE SEQUENCE [LARGE SCALE GENOMIC DNA]</scope>
    <source>
        <strain evidence="13 14">DSM 18101</strain>
    </source>
</reference>
<dbReference type="Proteomes" id="UP000292958">
    <property type="component" value="Unassembled WGS sequence"/>
</dbReference>
<keyword evidence="7" id="KW-0676">Redox-active center</keyword>
<dbReference type="PROSITE" id="PS51352">
    <property type="entry name" value="THIOREDOXIN_2"/>
    <property type="match status" value="1"/>
</dbReference>
<feature type="domain" description="Thioredoxin" evidence="12">
    <location>
        <begin position="49"/>
        <end position="231"/>
    </location>
</feature>
<evidence type="ECO:0000313" key="14">
    <source>
        <dbReference type="Proteomes" id="UP000292958"/>
    </source>
</evidence>
<dbReference type="CDD" id="cd02970">
    <property type="entry name" value="PRX_like2"/>
    <property type="match status" value="1"/>
</dbReference>
<keyword evidence="5" id="KW-0560">Oxidoreductase</keyword>
<dbReference type="EC" id="1.11.1.24" evidence="2"/>
<evidence type="ECO:0000256" key="7">
    <source>
        <dbReference type="ARBA" id="ARBA00023284"/>
    </source>
</evidence>
<dbReference type="GO" id="GO:0005737">
    <property type="term" value="C:cytoplasm"/>
    <property type="evidence" value="ECO:0007669"/>
    <property type="project" value="TreeGrafter"/>
</dbReference>
<evidence type="ECO:0000256" key="10">
    <source>
        <dbReference type="ARBA" id="ARBA00042639"/>
    </source>
</evidence>
<evidence type="ECO:0000313" key="13">
    <source>
        <dbReference type="EMBL" id="RZU43302.1"/>
    </source>
</evidence>
<evidence type="ECO:0000256" key="3">
    <source>
        <dbReference type="ARBA" id="ARBA00022559"/>
    </source>
</evidence>
<dbReference type="GO" id="GO:0034599">
    <property type="term" value="P:cellular response to oxidative stress"/>
    <property type="evidence" value="ECO:0007669"/>
    <property type="project" value="TreeGrafter"/>
</dbReference>
<comment type="catalytic activity">
    <reaction evidence="11">
        <text>a hydroperoxide + [thioredoxin]-dithiol = an alcohol + [thioredoxin]-disulfide + H2O</text>
        <dbReference type="Rhea" id="RHEA:62620"/>
        <dbReference type="Rhea" id="RHEA-COMP:10698"/>
        <dbReference type="Rhea" id="RHEA-COMP:10700"/>
        <dbReference type="ChEBI" id="CHEBI:15377"/>
        <dbReference type="ChEBI" id="CHEBI:29950"/>
        <dbReference type="ChEBI" id="CHEBI:30879"/>
        <dbReference type="ChEBI" id="CHEBI:35924"/>
        <dbReference type="ChEBI" id="CHEBI:50058"/>
        <dbReference type="EC" id="1.11.1.24"/>
    </reaction>
</comment>
<keyword evidence="6" id="KW-1015">Disulfide bond</keyword>
<evidence type="ECO:0000256" key="8">
    <source>
        <dbReference type="ARBA" id="ARBA00032824"/>
    </source>
</evidence>
<dbReference type="PANTHER" id="PTHR42801:SF7">
    <property type="entry name" value="SLL1159 PROTEIN"/>
    <property type="match status" value="1"/>
</dbReference>
<keyword evidence="4" id="KW-0049">Antioxidant</keyword>